<dbReference type="Gene3D" id="3.40.50.12780">
    <property type="entry name" value="N-terminal domain of ligase-like"/>
    <property type="match status" value="1"/>
</dbReference>
<reference evidence="2" key="1">
    <citation type="submission" date="2023-08" db="EMBL/GenBank/DDBJ databases">
        <title>Rhodospirillaceae gen. nov., a novel taxon isolated from the Yangtze River Yuezi River estuary sludge.</title>
        <authorList>
            <person name="Ruan L."/>
        </authorList>
    </citation>
    <scope>NUCLEOTIDE SEQUENCE [LARGE SCALE GENOMIC DNA]</scope>
    <source>
        <strain evidence="2">R-7</strain>
    </source>
</reference>
<gene>
    <name evidence="1" type="ORF">Q8A70_13885</name>
</gene>
<comment type="caution">
    <text evidence="1">The sequence shown here is derived from an EMBL/GenBank/DDBJ whole genome shotgun (WGS) entry which is preliminary data.</text>
</comment>
<evidence type="ECO:0008006" key="3">
    <source>
        <dbReference type="Google" id="ProtNLM"/>
    </source>
</evidence>
<dbReference type="RefSeq" id="WP_379956253.1">
    <property type="nucleotide sequence ID" value="NZ_JAUYVI010000004.1"/>
</dbReference>
<evidence type="ECO:0000313" key="1">
    <source>
        <dbReference type="EMBL" id="MDQ7248770.1"/>
    </source>
</evidence>
<sequence>MAQRLLARSRGWVAELPGYARFDLARPMAEQPVLLKDALQNRADDFQSRSWLPAAHAATGGTTGVPLQLVRSLKSLTMEQAMIDHLAAKAGVALPEARVAFLRGDGIKDPNDQQPPFWRQASPQRLVFSSNHLNAANYPAFEQELQRFRPDVLLAYPSSLELLTDLAEERDSPVRFKLVLTSSEMLRAGQRQRVRRCFGAALLDYYGMAERVSAAYALEDGQYRFVFPYGFTELVETSPGRYRIIATGLWNKRQPLWRYDTDDIAILPEGASAEQLERIALGIDSFSGIEGRTTDYFLLPDGSRIWTLDQVPHGVSGAAIVQLLQESLDTAVLIVVPNSKFSDHTLDMLRHNFYLKAPRSIKLKLELRDSPYRLANGKAPSFISTLAQDLTRRAASPARQSAPV</sequence>
<organism evidence="1 2">
    <name type="scientific">Dongia sedimenti</name>
    <dbReference type="NCBI Taxonomy" id="3064282"/>
    <lineage>
        <taxon>Bacteria</taxon>
        <taxon>Pseudomonadati</taxon>
        <taxon>Pseudomonadota</taxon>
        <taxon>Alphaproteobacteria</taxon>
        <taxon>Rhodospirillales</taxon>
        <taxon>Dongiaceae</taxon>
        <taxon>Dongia</taxon>
    </lineage>
</organism>
<dbReference type="EMBL" id="JAUYVI010000004">
    <property type="protein sequence ID" value="MDQ7248770.1"/>
    <property type="molecule type" value="Genomic_DNA"/>
</dbReference>
<dbReference type="PANTHER" id="PTHR36932">
    <property type="entry name" value="CAPSULAR POLYSACCHARIDE BIOSYNTHESIS PROTEIN"/>
    <property type="match status" value="1"/>
</dbReference>
<dbReference type="InterPro" id="IPR053158">
    <property type="entry name" value="CapK_Type1_Caps_Biosynth"/>
</dbReference>
<protein>
    <recommendedName>
        <fullName evidence="3">Phenylacetate-CoA ligase</fullName>
    </recommendedName>
</protein>
<name>A0ABU0YM25_9PROT</name>
<accession>A0ABU0YM25</accession>
<keyword evidence="2" id="KW-1185">Reference proteome</keyword>
<dbReference type="InterPro" id="IPR042099">
    <property type="entry name" value="ANL_N_sf"/>
</dbReference>
<proteinExistence type="predicted"/>
<dbReference type="PANTHER" id="PTHR36932:SF1">
    <property type="entry name" value="CAPSULAR POLYSACCHARIDE BIOSYNTHESIS PROTEIN"/>
    <property type="match status" value="1"/>
</dbReference>
<dbReference type="SUPFAM" id="SSF56801">
    <property type="entry name" value="Acetyl-CoA synthetase-like"/>
    <property type="match status" value="1"/>
</dbReference>
<dbReference type="Proteomes" id="UP001230156">
    <property type="component" value="Unassembled WGS sequence"/>
</dbReference>
<evidence type="ECO:0000313" key="2">
    <source>
        <dbReference type="Proteomes" id="UP001230156"/>
    </source>
</evidence>